<dbReference type="EMBL" id="REGN01005113">
    <property type="protein sequence ID" value="RNA14767.1"/>
    <property type="molecule type" value="Genomic_DNA"/>
</dbReference>
<proteinExistence type="predicted"/>
<dbReference type="Proteomes" id="UP000276133">
    <property type="component" value="Unassembled WGS sequence"/>
</dbReference>
<keyword evidence="2" id="KW-1185">Reference proteome</keyword>
<protein>
    <submittedName>
        <fullName evidence="1">Uncharacterized protein</fullName>
    </submittedName>
</protein>
<gene>
    <name evidence="1" type="ORF">BpHYR1_029109</name>
</gene>
<evidence type="ECO:0000313" key="1">
    <source>
        <dbReference type="EMBL" id="RNA14767.1"/>
    </source>
</evidence>
<organism evidence="1 2">
    <name type="scientific">Brachionus plicatilis</name>
    <name type="common">Marine rotifer</name>
    <name type="synonym">Brachionus muelleri</name>
    <dbReference type="NCBI Taxonomy" id="10195"/>
    <lineage>
        <taxon>Eukaryota</taxon>
        <taxon>Metazoa</taxon>
        <taxon>Spiralia</taxon>
        <taxon>Gnathifera</taxon>
        <taxon>Rotifera</taxon>
        <taxon>Eurotatoria</taxon>
        <taxon>Monogononta</taxon>
        <taxon>Pseudotrocha</taxon>
        <taxon>Ploima</taxon>
        <taxon>Brachionidae</taxon>
        <taxon>Brachionus</taxon>
    </lineage>
</organism>
<reference evidence="1 2" key="1">
    <citation type="journal article" date="2018" name="Sci. Rep.">
        <title>Genomic signatures of local adaptation to the degree of environmental predictability in rotifers.</title>
        <authorList>
            <person name="Franch-Gras L."/>
            <person name="Hahn C."/>
            <person name="Garcia-Roger E.M."/>
            <person name="Carmona M.J."/>
            <person name="Serra M."/>
            <person name="Gomez A."/>
        </authorList>
    </citation>
    <scope>NUCLEOTIDE SEQUENCE [LARGE SCALE GENOMIC DNA]</scope>
    <source>
        <strain evidence="1">HYR1</strain>
    </source>
</reference>
<accession>A0A3M7QTK5</accession>
<name>A0A3M7QTK5_BRAPC</name>
<comment type="caution">
    <text evidence="1">The sequence shown here is derived from an EMBL/GenBank/DDBJ whole genome shotgun (WGS) entry which is preliminary data.</text>
</comment>
<dbReference type="AlphaFoldDB" id="A0A3M7QTK5"/>
<sequence>MEYNCHKLNIYLLFMDTIKNNCFRLDSAQSLLLKKLPIQIRNSFWIHERTPVCSIFINLYDIINNNLTVEWHQLINKCEYGNYLLDVYYNNPSALFKFDRSSL</sequence>
<evidence type="ECO:0000313" key="2">
    <source>
        <dbReference type="Proteomes" id="UP000276133"/>
    </source>
</evidence>